<keyword evidence="2" id="KW-1185">Reference proteome</keyword>
<evidence type="ECO:0000313" key="1">
    <source>
        <dbReference type="EMBL" id="MBU5677744.1"/>
    </source>
</evidence>
<reference evidence="1 2" key="1">
    <citation type="submission" date="2021-06" db="EMBL/GenBank/DDBJ databases">
        <authorList>
            <person name="Sun Q."/>
            <person name="Li D."/>
        </authorList>
    </citation>
    <scope>NUCLEOTIDE SEQUENCE [LARGE SCALE GENOMIC DNA]</scope>
    <source>
        <strain evidence="1 2">MSJ-5</strain>
    </source>
</reference>
<sequence>MERVGQENQSDLREKFNDVINKMHVIHISHELGLSKRQAYLLKKGQGAKVDINKLLDFFNNIQLWHQNNL</sequence>
<organism evidence="1 2">
    <name type="scientific">Alkaliphilus flagellatus</name>
    <dbReference type="NCBI Taxonomy" id="2841507"/>
    <lineage>
        <taxon>Bacteria</taxon>
        <taxon>Bacillati</taxon>
        <taxon>Bacillota</taxon>
        <taxon>Clostridia</taxon>
        <taxon>Peptostreptococcales</taxon>
        <taxon>Natronincolaceae</taxon>
        <taxon>Alkaliphilus</taxon>
    </lineage>
</organism>
<gene>
    <name evidence="1" type="ORF">KQI88_15090</name>
</gene>
<dbReference type="RefSeq" id="WP_216418717.1">
    <property type="nucleotide sequence ID" value="NZ_JAHLQK010000006.1"/>
</dbReference>
<evidence type="ECO:0008006" key="3">
    <source>
        <dbReference type="Google" id="ProtNLM"/>
    </source>
</evidence>
<protein>
    <recommendedName>
        <fullName evidence="3">Transcriptional regulator</fullName>
    </recommendedName>
</protein>
<name>A0ABS6G5U7_9FIRM</name>
<accession>A0ABS6G5U7</accession>
<evidence type="ECO:0000313" key="2">
    <source>
        <dbReference type="Proteomes" id="UP000779508"/>
    </source>
</evidence>
<dbReference type="EMBL" id="JAHLQK010000006">
    <property type="protein sequence ID" value="MBU5677744.1"/>
    <property type="molecule type" value="Genomic_DNA"/>
</dbReference>
<comment type="caution">
    <text evidence="1">The sequence shown here is derived from an EMBL/GenBank/DDBJ whole genome shotgun (WGS) entry which is preliminary data.</text>
</comment>
<dbReference type="Proteomes" id="UP000779508">
    <property type="component" value="Unassembled WGS sequence"/>
</dbReference>
<proteinExistence type="predicted"/>